<evidence type="ECO:0000313" key="2">
    <source>
        <dbReference type="EMBL" id="AJQ93931.1"/>
    </source>
</evidence>
<keyword evidence="1" id="KW-1133">Transmembrane helix</keyword>
<protein>
    <submittedName>
        <fullName evidence="2">Uncharacterized protein</fullName>
    </submittedName>
</protein>
<name>A0A0C5VI28_9GAMM</name>
<dbReference type="KEGG" id="gsn:YC6258_01887"/>
<dbReference type="Proteomes" id="UP000032266">
    <property type="component" value="Chromosome"/>
</dbReference>
<organism evidence="2 3">
    <name type="scientific">Gynuella sunshinyii YC6258</name>
    <dbReference type="NCBI Taxonomy" id="1445510"/>
    <lineage>
        <taxon>Bacteria</taxon>
        <taxon>Pseudomonadati</taxon>
        <taxon>Pseudomonadota</taxon>
        <taxon>Gammaproteobacteria</taxon>
        <taxon>Oceanospirillales</taxon>
        <taxon>Saccharospirillaceae</taxon>
        <taxon>Gynuella</taxon>
    </lineage>
</organism>
<dbReference type="AlphaFoldDB" id="A0A0C5VI28"/>
<sequence>MVPVSTAGYFKSRWKILLLICWLIHHNLNLAMIGFLFNISGDALICMTTG</sequence>
<evidence type="ECO:0000313" key="3">
    <source>
        <dbReference type="Proteomes" id="UP000032266"/>
    </source>
</evidence>
<keyword evidence="1" id="KW-0472">Membrane</keyword>
<dbReference type="STRING" id="1445510.YC6258_01887"/>
<dbReference type="HOGENOM" id="CLU_3118384_0_0_6"/>
<proteinExistence type="predicted"/>
<keyword evidence="3" id="KW-1185">Reference proteome</keyword>
<evidence type="ECO:0000256" key="1">
    <source>
        <dbReference type="SAM" id="Phobius"/>
    </source>
</evidence>
<dbReference type="EMBL" id="CP007142">
    <property type="protein sequence ID" value="AJQ93931.1"/>
    <property type="molecule type" value="Genomic_DNA"/>
</dbReference>
<keyword evidence="1" id="KW-0812">Transmembrane</keyword>
<gene>
    <name evidence="2" type="ORF">YC6258_01887</name>
</gene>
<feature type="transmembrane region" description="Helical" evidence="1">
    <location>
        <begin position="16"/>
        <end position="37"/>
    </location>
</feature>
<accession>A0A0C5VI28</accession>
<reference evidence="2 3" key="1">
    <citation type="submission" date="2014-01" db="EMBL/GenBank/DDBJ databases">
        <title>Full genme sequencing of cellulolytic bacterium Gynuella sunshinyii YC6258T gen. nov., sp. nov.</title>
        <authorList>
            <person name="Khan H."/>
            <person name="Chung E.J."/>
            <person name="Chung Y.R."/>
        </authorList>
    </citation>
    <scope>NUCLEOTIDE SEQUENCE [LARGE SCALE GENOMIC DNA]</scope>
    <source>
        <strain evidence="2 3">YC6258</strain>
    </source>
</reference>